<evidence type="ECO:0000313" key="6">
    <source>
        <dbReference type="Proteomes" id="UP000661858"/>
    </source>
</evidence>
<keyword evidence="6" id="KW-1185">Reference proteome</keyword>
<dbReference type="GO" id="GO:0005525">
    <property type="term" value="F:GTP binding"/>
    <property type="evidence" value="ECO:0007669"/>
    <property type="project" value="UniProtKB-KW"/>
</dbReference>
<dbReference type="GO" id="GO:0016787">
    <property type="term" value="F:hydrolase activity"/>
    <property type="evidence" value="ECO:0007669"/>
    <property type="project" value="UniProtKB-KW"/>
</dbReference>
<organism evidence="5 6">
    <name type="scientific">Streptomyces actinomycinicus</name>
    <dbReference type="NCBI Taxonomy" id="1695166"/>
    <lineage>
        <taxon>Bacteria</taxon>
        <taxon>Bacillati</taxon>
        <taxon>Actinomycetota</taxon>
        <taxon>Actinomycetes</taxon>
        <taxon>Kitasatosporales</taxon>
        <taxon>Streptomycetaceae</taxon>
        <taxon>Streptomyces</taxon>
    </lineage>
</organism>
<dbReference type="AlphaFoldDB" id="A0A937EIG8"/>
<comment type="similarity">
    <text evidence="1">Belongs to the GPN-loop GTPase family.</text>
</comment>
<comment type="caution">
    <text evidence="5">The sequence shown here is derived from an EMBL/GenBank/DDBJ whole genome shotgun (WGS) entry which is preliminary data.</text>
</comment>
<dbReference type="RefSeq" id="WP_201836471.1">
    <property type="nucleotide sequence ID" value="NZ_JAERRK010000007.1"/>
</dbReference>
<dbReference type="Pfam" id="PF03029">
    <property type="entry name" value="ATP_bind_1"/>
    <property type="match status" value="1"/>
</dbReference>
<accession>A0A937EIG8</accession>
<keyword evidence="4" id="KW-0342">GTP-binding</keyword>
<sequence>MAFVCSDHSGSGEARHQPESAPVALKILVAGGFGVGKTTLVGSVSEIRPLRTEERLSESGRWVDDTTGVEEKNTTTVAMDFGRIDIRRGLSVYLFGTPGQDRFWFLWDELAIGALGAVVLADTRRLEDCFPSVDFFEDRGIPFVVGVNCFDGSRRYPAGDVRTALDLGTDVPVRLCDVRVRDHDKELLIAVVEHALGARGVRQEPGGPPDF</sequence>
<dbReference type="CDD" id="cd00882">
    <property type="entry name" value="Ras_like_GTPase"/>
    <property type="match status" value="1"/>
</dbReference>
<dbReference type="InterPro" id="IPR004130">
    <property type="entry name" value="Gpn"/>
</dbReference>
<dbReference type="PANTHER" id="PTHR42708">
    <property type="entry name" value="ATP/GTP-BINDING PROTEIN-RELATED"/>
    <property type="match status" value="1"/>
</dbReference>
<reference evidence="5" key="1">
    <citation type="submission" date="2021-01" db="EMBL/GenBank/DDBJ databases">
        <title>WGS of actinomycetes isolated from Thailand.</title>
        <authorList>
            <person name="Thawai C."/>
        </authorList>
    </citation>
    <scope>NUCLEOTIDE SEQUENCE</scope>
    <source>
        <strain evidence="5">RCU-197</strain>
    </source>
</reference>
<proteinExistence type="inferred from homology"/>
<keyword evidence="2" id="KW-0547">Nucleotide-binding</keyword>
<keyword evidence="3" id="KW-0378">Hydrolase</keyword>
<dbReference type="Gene3D" id="3.40.50.300">
    <property type="entry name" value="P-loop containing nucleotide triphosphate hydrolases"/>
    <property type="match status" value="1"/>
</dbReference>
<name>A0A937EIG8_9ACTN</name>
<evidence type="ECO:0000256" key="2">
    <source>
        <dbReference type="ARBA" id="ARBA00022741"/>
    </source>
</evidence>
<dbReference type="InterPro" id="IPR052705">
    <property type="entry name" value="Gliding_Motility_GTPase"/>
</dbReference>
<evidence type="ECO:0000256" key="4">
    <source>
        <dbReference type="ARBA" id="ARBA00023134"/>
    </source>
</evidence>
<dbReference type="PANTHER" id="PTHR42708:SF1">
    <property type="entry name" value="GLIDING MOTILITY PROTEIN MGLA"/>
    <property type="match status" value="1"/>
</dbReference>
<evidence type="ECO:0000256" key="3">
    <source>
        <dbReference type="ARBA" id="ARBA00022801"/>
    </source>
</evidence>
<protein>
    <submittedName>
        <fullName evidence="5">ATP/GTP-binding protein</fullName>
    </submittedName>
</protein>
<dbReference type="SUPFAM" id="SSF52540">
    <property type="entry name" value="P-loop containing nucleoside triphosphate hydrolases"/>
    <property type="match status" value="1"/>
</dbReference>
<dbReference type="EMBL" id="JAERRK010000007">
    <property type="protein sequence ID" value="MBL1083692.1"/>
    <property type="molecule type" value="Genomic_DNA"/>
</dbReference>
<evidence type="ECO:0000256" key="1">
    <source>
        <dbReference type="ARBA" id="ARBA00005290"/>
    </source>
</evidence>
<dbReference type="Proteomes" id="UP000661858">
    <property type="component" value="Unassembled WGS sequence"/>
</dbReference>
<gene>
    <name evidence="5" type="ORF">JK359_17245</name>
</gene>
<evidence type="ECO:0000313" key="5">
    <source>
        <dbReference type="EMBL" id="MBL1083692.1"/>
    </source>
</evidence>
<dbReference type="InterPro" id="IPR027417">
    <property type="entry name" value="P-loop_NTPase"/>
</dbReference>